<keyword evidence="2" id="KW-0472">Membrane</keyword>
<accession>A0A1I7UTP0</accession>
<sequence length="108" mass="11509">MVLEGTDYFCKSHSDLSLCLWLLDHTTTTVGSSSTSTSIAPLLIGFFAGISVILVVGIIVYFCFCRAKKAPVQGMDGVVVDKKSKKETSTGSTTGTTKSGMKKTVSKY</sequence>
<organism evidence="3 4">
    <name type="scientific">Caenorhabditis tropicalis</name>
    <dbReference type="NCBI Taxonomy" id="1561998"/>
    <lineage>
        <taxon>Eukaryota</taxon>
        <taxon>Metazoa</taxon>
        <taxon>Ecdysozoa</taxon>
        <taxon>Nematoda</taxon>
        <taxon>Chromadorea</taxon>
        <taxon>Rhabditida</taxon>
        <taxon>Rhabditina</taxon>
        <taxon>Rhabditomorpha</taxon>
        <taxon>Rhabditoidea</taxon>
        <taxon>Rhabditidae</taxon>
        <taxon>Peloderinae</taxon>
        <taxon>Caenorhabditis</taxon>
    </lineage>
</organism>
<keyword evidence="2" id="KW-0812">Transmembrane</keyword>
<keyword evidence="2" id="KW-1133">Transmembrane helix</keyword>
<evidence type="ECO:0000256" key="2">
    <source>
        <dbReference type="SAM" id="Phobius"/>
    </source>
</evidence>
<evidence type="ECO:0000256" key="1">
    <source>
        <dbReference type="SAM" id="MobiDB-lite"/>
    </source>
</evidence>
<dbReference type="WBParaSite" id="Csp11.Scaffold630.g19243.t1">
    <property type="protein sequence ID" value="Csp11.Scaffold630.g19243.t1"/>
    <property type="gene ID" value="Csp11.Scaffold630.g19243"/>
</dbReference>
<feature type="region of interest" description="Disordered" evidence="1">
    <location>
        <begin position="82"/>
        <end position="108"/>
    </location>
</feature>
<dbReference type="Proteomes" id="UP000095282">
    <property type="component" value="Unplaced"/>
</dbReference>
<protein>
    <submittedName>
        <fullName evidence="4">Synaptotagmin</fullName>
    </submittedName>
</protein>
<reference evidence="4" key="1">
    <citation type="submission" date="2016-11" db="UniProtKB">
        <authorList>
            <consortium name="WormBaseParasite"/>
        </authorList>
    </citation>
    <scope>IDENTIFICATION</scope>
</reference>
<evidence type="ECO:0000313" key="3">
    <source>
        <dbReference type="Proteomes" id="UP000095282"/>
    </source>
</evidence>
<keyword evidence="3" id="KW-1185">Reference proteome</keyword>
<proteinExistence type="predicted"/>
<dbReference type="AlphaFoldDB" id="A0A1I7UTP0"/>
<feature type="transmembrane region" description="Helical" evidence="2">
    <location>
        <begin position="39"/>
        <end position="64"/>
    </location>
</feature>
<name>A0A1I7UTP0_9PELO</name>
<evidence type="ECO:0000313" key="4">
    <source>
        <dbReference type="WBParaSite" id="Csp11.Scaffold630.g19243.t1"/>
    </source>
</evidence>
<feature type="compositionally biased region" description="Low complexity" evidence="1">
    <location>
        <begin position="89"/>
        <end position="99"/>
    </location>
</feature>